<dbReference type="PANTHER" id="PTHR10910">
    <property type="entry name" value="EUKARYOTE SPECIFIC DSRNA BINDING PROTEIN"/>
    <property type="match status" value="1"/>
</dbReference>
<feature type="region of interest" description="Disordered" evidence="2">
    <location>
        <begin position="154"/>
        <end position="205"/>
    </location>
</feature>
<dbReference type="AlphaFoldDB" id="A0A8S3W1Y6"/>
<feature type="compositionally biased region" description="Low complexity" evidence="2">
    <location>
        <begin position="264"/>
        <end position="273"/>
    </location>
</feature>
<dbReference type="Pfam" id="PF02137">
    <property type="entry name" value="A_deamin"/>
    <property type="match status" value="1"/>
</dbReference>
<dbReference type="GO" id="GO:0003726">
    <property type="term" value="F:double-stranded RNA adenosine deaminase activity"/>
    <property type="evidence" value="ECO:0007669"/>
    <property type="project" value="TreeGrafter"/>
</dbReference>
<sequence length="950" mass="103242">MEHNSTNFPRNDALGDWSSGVSSSTDLVMPGAQSAPLKRQLIRRRYGGPPAKRAAPAIRLDAGFKWNLQALANAADTVESGGKSPVSALNELGVRVSYTVLQQGGPAHCPSFTVAVTVADMRFEGWGHSKREARAAAARACLAALLARAGRLLPAPPTHQDFTSDEPPKGQGQSSQPYICADGARGPSAVGASDPPGLHQRRAAQGTRSVLTTLYMRCWRARAACCRRRQPTRTSPATSRPRDKVSPHNPICVLLARGAAGCRRLRPTRTSPPSSRPRNKVSPHNPIYALPARAGRLLPAPPTHQNFTSDEPPKGQVLCSQPYICADSAWAVCCRRLRPTRTSPATSRPRDKVNPHNPIYAPMARAGRLLPAPPTHQDFNSDEPPKGQGQSSQPYICAAGARGPSAVASEFQCLEMKTKQQNALPKPAVEPPVANVSAGAALFGAPVPVPAHKSPINTLYENYPGLTFICTYGDGSPLDSMQAPLQLSHSMRFKVVCQIKDQKFEGYGASKKLAKLAAARAALGELRAAPPRAHSLPSSPCAPPLSQLLADHVARLVNDKFNELMRGDLVHSKRKVLAGIVITINHSVEGARVIAVTTGTKCVSGEHMSVTGMAVNDCHAEVAARRCLQRHLYAQLLMYASSSDPRKPIPQSDLEPLPEGGYQLKPDRQIHLYVSTAPCGDGRIFSPHEHNESEPDKHPNRLARGQLRTKIESGEGTIPVKNCNNIIQTWDGVLQGERLLTMSCSDKAARWCVVGLQGALLTRLLRPVYLHALVLGSLLHQHHLYRAICGRIENYISSLPPPFRLQRPMLARAASTEARTPARAPSFSVCWSCTSPVPEIVNATTGKLENGQPSLLCKQSMFARWQYLVTRLPLLPQETETCVDNKSEPLDLENLPYNEAKQLCTTYQVAKECLVEAFEKANLGRWVKKPIEQDNFVCDIHNPDPNALFA</sequence>
<dbReference type="PANTHER" id="PTHR10910:SF62">
    <property type="entry name" value="AT07585P-RELATED"/>
    <property type="match status" value="1"/>
</dbReference>
<dbReference type="GO" id="GO:0010468">
    <property type="term" value="P:regulation of gene expression"/>
    <property type="evidence" value="ECO:0007669"/>
    <property type="project" value="UniProtKB-ARBA"/>
</dbReference>
<comment type="caution">
    <text evidence="5">The sequence shown here is derived from an EMBL/GenBank/DDBJ whole genome shotgun (WGS) entry which is preliminary data.</text>
</comment>
<feature type="region of interest" description="Disordered" evidence="2">
    <location>
        <begin position="229"/>
        <end position="248"/>
    </location>
</feature>
<feature type="region of interest" description="Disordered" evidence="2">
    <location>
        <begin position="1"/>
        <end position="20"/>
    </location>
</feature>
<dbReference type="GO" id="GO:0005730">
    <property type="term" value="C:nucleolus"/>
    <property type="evidence" value="ECO:0007669"/>
    <property type="project" value="TreeGrafter"/>
</dbReference>
<dbReference type="InterPro" id="IPR002466">
    <property type="entry name" value="A_deamin"/>
</dbReference>
<dbReference type="Pfam" id="PF00035">
    <property type="entry name" value="dsrm"/>
    <property type="match status" value="2"/>
</dbReference>
<evidence type="ECO:0000259" key="3">
    <source>
        <dbReference type="PROSITE" id="PS50137"/>
    </source>
</evidence>
<dbReference type="PROSITE" id="PS50137">
    <property type="entry name" value="DS_RBD"/>
    <property type="match status" value="2"/>
</dbReference>
<keyword evidence="6" id="KW-1185">Reference proteome</keyword>
<dbReference type="OrthoDB" id="10268011at2759"/>
<proteinExistence type="predicted"/>
<dbReference type="PROSITE" id="PS50141">
    <property type="entry name" value="A_DEAMIN_EDITASE"/>
    <property type="match status" value="1"/>
</dbReference>
<dbReference type="GO" id="GO:0003725">
    <property type="term" value="F:double-stranded RNA binding"/>
    <property type="evidence" value="ECO:0007669"/>
    <property type="project" value="TreeGrafter"/>
</dbReference>
<feature type="domain" description="DRBM" evidence="3">
    <location>
        <begin position="454"/>
        <end position="528"/>
    </location>
</feature>
<evidence type="ECO:0000313" key="5">
    <source>
        <dbReference type="EMBL" id="CAG4936340.1"/>
    </source>
</evidence>
<dbReference type="SMART" id="SM00552">
    <property type="entry name" value="ADEAMc"/>
    <property type="match status" value="1"/>
</dbReference>
<reference evidence="5" key="1">
    <citation type="submission" date="2021-04" db="EMBL/GenBank/DDBJ databases">
        <authorList>
            <person name="Tunstrom K."/>
        </authorList>
    </citation>
    <scope>NUCLEOTIDE SEQUENCE</scope>
</reference>
<dbReference type="InterPro" id="IPR014720">
    <property type="entry name" value="dsRBD_dom"/>
</dbReference>
<dbReference type="EMBL" id="CAJQZP010000080">
    <property type="protein sequence ID" value="CAG4936340.1"/>
    <property type="molecule type" value="Genomic_DNA"/>
</dbReference>
<accession>A0A8S3W1Y6</accession>
<protein>
    <submittedName>
        <fullName evidence="5">(apollo) hypothetical protein</fullName>
    </submittedName>
</protein>
<dbReference type="GO" id="GO:0006396">
    <property type="term" value="P:RNA processing"/>
    <property type="evidence" value="ECO:0007669"/>
    <property type="project" value="InterPro"/>
</dbReference>
<feature type="region of interest" description="Disordered" evidence="2">
    <location>
        <begin position="369"/>
        <end position="394"/>
    </location>
</feature>
<dbReference type="GO" id="GO:0005737">
    <property type="term" value="C:cytoplasm"/>
    <property type="evidence" value="ECO:0007669"/>
    <property type="project" value="TreeGrafter"/>
</dbReference>
<feature type="region of interest" description="Disordered" evidence="2">
    <location>
        <begin position="264"/>
        <end position="286"/>
    </location>
</feature>
<keyword evidence="1" id="KW-0694">RNA-binding</keyword>
<gene>
    <name evidence="5" type="ORF">PAPOLLO_LOCUS1163</name>
</gene>
<evidence type="ECO:0000256" key="1">
    <source>
        <dbReference type="PROSITE-ProRule" id="PRU00266"/>
    </source>
</evidence>
<evidence type="ECO:0000313" key="6">
    <source>
        <dbReference type="Proteomes" id="UP000691718"/>
    </source>
</evidence>
<dbReference type="GO" id="GO:0006382">
    <property type="term" value="P:adenosine to inosine editing"/>
    <property type="evidence" value="ECO:0007669"/>
    <property type="project" value="TreeGrafter"/>
</dbReference>
<dbReference type="GO" id="GO:0008251">
    <property type="term" value="F:tRNA-specific adenosine deaminase activity"/>
    <property type="evidence" value="ECO:0007669"/>
    <property type="project" value="TreeGrafter"/>
</dbReference>
<dbReference type="SMART" id="SM00358">
    <property type="entry name" value="DSRM"/>
    <property type="match status" value="2"/>
</dbReference>
<feature type="domain" description="DRBM" evidence="3">
    <location>
        <begin position="84"/>
        <end position="147"/>
    </location>
</feature>
<name>A0A8S3W1Y6_PARAO</name>
<organism evidence="5 6">
    <name type="scientific">Parnassius apollo</name>
    <name type="common">Apollo butterfly</name>
    <name type="synonym">Papilio apollo</name>
    <dbReference type="NCBI Taxonomy" id="110799"/>
    <lineage>
        <taxon>Eukaryota</taxon>
        <taxon>Metazoa</taxon>
        <taxon>Ecdysozoa</taxon>
        <taxon>Arthropoda</taxon>
        <taxon>Hexapoda</taxon>
        <taxon>Insecta</taxon>
        <taxon>Pterygota</taxon>
        <taxon>Neoptera</taxon>
        <taxon>Endopterygota</taxon>
        <taxon>Lepidoptera</taxon>
        <taxon>Glossata</taxon>
        <taxon>Ditrysia</taxon>
        <taxon>Papilionoidea</taxon>
        <taxon>Papilionidae</taxon>
        <taxon>Parnassiinae</taxon>
        <taxon>Parnassini</taxon>
        <taxon>Parnassius</taxon>
        <taxon>Parnassius</taxon>
    </lineage>
</organism>
<evidence type="ECO:0000256" key="2">
    <source>
        <dbReference type="SAM" id="MobiDB-lite"/>
    </source>
</evidence>
<feature type="domain" description="A to I editase" evidence="4">
    <location>
        <begin position="595"/>
        <end position="936"/>
    </location>
</feature>
<dbReference type="Proteomes" id="UP000691718">
    <property type="component" value="Unassembled WGS sequence"/>
</dbReference>
<evidence type="ECO:0000259" key="4">
    <source>
        <dbReference type="PROSITE" id="PS50141"/>
    </source>
</evidence>